<feature type="transmembrane region" description="Helical" evidence="6">
    <location>
        <begin position="74"/>
        <end position="93"/>
    </location>
</feature>
<feature type="compositionally biased region" description="Basic and acidic residues" evidence="5">
    <location>
        <begin position="733"/>
        <end position="745"/>
    </location>
</feature>
<feature type="region of interest" description="Disordered" evidence="5">
    <location>
        <begin position="731"/>
        <end position="761"/>
    </location>
</feature>
<dbReference type="Pfam" id="PF00083">
    <property type="entry name" value="Sugar_tr"/>
    <property type="match status" value="2"/>
</dbReference>
<protein>
    <recommendedName>
        <fullName evidence="7">Major facilitator superfamily (MFS) profile domain-containing protein</fullName>
    </recommendedName>
</protein>
<feature type="transmembrane region" description="Helical" evidence="6">
    <location>
        <begin position="129"/>
        <end position="147"/>
    </location>
</feature>
<evidence type="ECO:0000256" key="5">
    <source>
        <dbReference type="SAM" id="MobiDB-lite"/>
    </source>
</evidence>
<feature type="transmembrane region" description="Helical" evidence="6">
    <location>
        <begin position="286"/>
        <end position="308"/>
    </location>
</feature>
<feature type="domain" description="Major facilitator superfamily (MFS) profile" evidence="7">
    <location>
        <begin position="1"/>
        <end position="435"/>
    </location>
</feature>
<keyword evidence="3 6" id="KW-1133">Transmembrane helix</keyword>
<evidence type="ECO:0000259" key="7">
    <source>
        <dbReference type="PROSITE" id="PS50850"/>
    </source>
</evidence>
<feature type="transmembrane region" description="Helical" evidence="6">
    <location>
        <begin position="413"/>
        <end position="432"/>
    </location>
</feature>
<reference evidence="8" key="2">
    <citation type="submission" date="2023-05" db="EMBL/GenBank/DDBJ databases">
        <authorList>
            <person name="Fouks B."/>
        </authorList>
    </citation>
    <scope>NUCLEOTIDE SEQUENCE</scope>
    <source>
        <strain evidence="8">Stay&amp;Tobe</strain>
        <tissue evidence="8">Testes</tissue>
    </source>
</reference>
<feature type="transmembrane region" description="Helical" evidence="6">
    <location>
        <begin position="658"/>
        <end position="678"/>
    </location>
</feature>
<feature type="non-terminal residue" evidence="8">
    <location>
        <position position="1"/>
    </location>
</feature>
<dbReference type="GO" id="GO:0016020">
    <property type="term" value="C:membrane"/>
    <property type="evidence" value="ECO:0007669"/>
    <property type="project" value="UniProtKB-SubCell"/>
</dbReference>
<feature type="transmembrane region" description="Helical" evidence="6">
    <location>
        <begin position="926"/>
        <end position="947"/>
    </location>
</feature>
<name>A0AAD8A7Y3_DIPPU</name>
<accession>A0AAD8A7Y3</accession>
<dbReference type="InterPro" id="IPR036259">
    <property type="entry name" value="MFS_trans_sf"/>
</dbReference>
<feature type="transmembrane region" description="Helical" evidence="6">
    <location>
        <begin position="248"/>
        <end position="266"/>
    </location>
</feature>
<feature type="transmembrane region" description="Helical" evidence="6">
    <location>
        <begin position="953"/>
        <end position="975"/>
    </location>
</feature>
<evidence type="ECO:0000256" key="2">
    <source>
        <dbReference type="ARBA" id="ARBA00022692"/>
    </source>
</evidence>
<evidence type="ECO:0000313" key="8">
    <source>
        <dbReference type="EMBL" id="KAJ9594186.1"/>
    </source>
</evidence>
<feature type="transmembrane region" description="Helical" evidence="6">
    <location>
        <begin position="786"/>
        <end position="805"/>
    </location>
</feature>
<dbReference type="InterPro" id="IPR050549">
    <property type="entry name" value="MFS_Trehalose_Transporter"/>
</dbReference>
<keyword evidence="4 6" id="KW-0472">Membrane</keyword>
<feature type="transmembrane region" description="Helical" evidence="6">
    <location>
        <begin position="380"/>
        <end position="401"/>
    </location>
</feature>
<feature type="transmembrane region" description="Helical" evidence="6">
    <location>
        <begin position="343"/>
        <end position="368"/>
    </location>
</feature>
<comment type="caution">
    <text evidence="8">The sequence shown here is derived from an EMBL/GenBank/DDBJ whole genome shotgun (WGS) entry which is preliminary data.</text>
</comment>
<comment type="subcellular location">
    <subcellularLocation>
        <location evidence="1">Membrane</location>
        <topology evidence="1">Multi-pass membrane protein</topology>
    </subcellularLocation>
</comment>
<feature type="transmembrane region" description="Helical" evidence="6">
    <location>
        <begin position="825"/>
        <end position="845"/>
    </location>
</feature>
<feature type="transmembrane region" description="Helical" evidence="6">
    <location>
        <begin position="99"/>
        <end position="117"/>
    </location>
</feature>
<dbReference type="FunFam" id="1.20.1250.20:FF:000249">
    <property type="entry name" value="facilitated trehalose transporter Tret1"/>
    <property type="match status" value="1"/>
</dbReference>
<dbReference type="PROSITE" id="PS00217">
    <property type="entry name" value="SUGAR_TRANSPORT_2"/>
    <property type="match status" value="1"/>
</dbReference>
<dbReference type="PANTHER" id="PTHR48021">
    <property type="match status" value="1"/>
</dbReference>
<feature type="transmembrane region" description="Helical" evidence="6">
    <location>
        <begin position="41"/>
        <end position="67"/>
    </location>
</feature>
<feature type="domain" description="Major facilitator superfamily (MFS) profile" evidence="7">
    <location>
        <begin position="507"/>
        <end position="981"/>
    </location>
</feature>
<dbReference type="SUPFAM" id="SSF103473">
    <property type="entry name" value="MFS general substrate transporter"/>
    <property type="match status" value="3"/>
</dbReference>
<evidence type="ECO:0000256" key="6">
    <source>
        <dbReference type="SAM" id="Phobius"/>
    </source>
</evidence>
<evidence type="ECO:0000313" key="9">
    <source>
        <dbReference type="Proteomes" id="UP001233999"/>
    </source>
</evidence>
<feature type="transmembrane region" description="Helical" evidence="6">
    <location>
        <begin position="507"/>
        <end position="532"/>
    </location>
</feature>
<feature type="transmembrane region" description="Helical" evidence="6">
    <location>
        <begin position="315"/>
        <end position="337"/>
    </location>
</feature>
<dbReference type="GO" id="GO:0022857">
    <property type="term" value="F:transmembrane transporter activity"/>
    <property type="evidence" value="ECO:0007669"/>
    <property type="project" value="InterPro"/>
</dbReference>
<dbReference type="InterPro" id="IPR005828">
    <property type="entry name" value="MFS_sugar_transport-like"/>
</dbReference>
<sequence>VLATMGCNLVALDVIITLAFSTVAIAQMYNANGEISLDGAQASWIASIPYICQPCGSVMSGVIVQYLGRKRSLILVNIPFLIGWILVCTANSFPQLVTAQVVLGITIGLCEAPLNTYYGEISQPSIRGILAGTAGIAYQTGFFLEYLLGTVTYWRNVAYINAAFPIITALYFSQIPEAPIWLLSKGRTTDAEKSLCWLRGWVRPSAVKQEFFQLIRYNEEANKRAAQLHTPAKTFMSTLQELLRAPTLRPLSLVIPFFFFVHWSGLTSIRPYMVHVFQEFRIPLDPSWATVVAAGTAIAGSVVLIFLVHHAGKRFLSLCCTALSGIACVLLGLYAHFADPSAVSWLPLALFLMLAFSQSIVSQMPWTLLCEVFPYRTRGLASGITAAACYIFLFFSSKTFLDIENTFQLEGAFWLYGSISCLGFVFLYFRLLETEGTLEEIEAHFTEGRMSTSCKDLRRYISNKIKIRLYKTIIKYLGHATTNIDENNSGKSQHRTVSRFKEVLPQVLAMSAANMVVIVLTIALFFSTLVIAEVHNKEGPLSMDDTQASWFGSLPFFCQPVGSLASGFIVQWLGRKKALMLINIPYCIGIVMLSIAPSVSVLFVANILLGTTVGFTEAPINSYFGEICQPELRSILTGSAGIFYQTGMCVLYVLGSLLHWKTTAAVLAVVPVIAFILLTQVPESPIWLIAQGRMQDAEAALCWLRGWVEPSAVQHEFQQLIAYHESVTKKQSSRQDGEAGPEKDNLLAANDNTGKDLKDDDKQQVDLKTRVVNMVRLLLQRETRRPLVLIVLFFQFCGMGGMYSIRPFLIEVLREFQVPLDANWSTVVMTVTGFLGSIVLILIINRAGKRKVALVTTAVSGGCCLLLGFYAYLSIVPAARTGDLSYIRATWIPLVLFSLFSFANTMEGQVPWLLVAEAFPYRTRGIAGGLAAASNYIIAFVATKTYLATAHSFQLFGTFWFYGAISIICFLYLYLELPETEGKTLQEIETLFAAKKSRNVSGIYRTILHTETFRLSCVVKMDEKPVRTVSRFREVLPQVLAMTAANLVVLNMAVTFFFSTLVIADLHNSHQELSMNDAQASWFGGLPYMCQPIGSICQLLPVLFFSNVLIGITVGFTEAPINSYFGDEVCQPELRSVLAGSAALFYQFGMFLEFLLGSVIALENSRGCVYCRASCVLLPHQPDTRVPDMAGSTRKKEGCADLSVLVERLGRTQGCAEGIGRLSVLLRKLLGEATTRRKTACSQNYLLCWKSRQRRKNTRFSGN</sequence>
<feature type="transmembrane region" description="Helical" evidence="6">
    <location>
        <begin position="1137"/>
        <end position="1162"/>
    </location>
</feature>
<evidence type="ECO:0000256" key="3">
    <source>
        <dbReference type="ARBA" id="ARBA00022989"/>
    </source>
</evidence>
<dbReference type="Gene3D" id="1.20.1250.20">
    <property type="entry name" value="MFS general substrate transporter like domains"/>
    <property type="match status" value="2"/>
</dbReference>
<reference evidence="8" key="1">
    <citation type="journal article" date="2023" name="IScience">
        <title>Live-bearing cockroach genome reveals convergent evolutionary mechanisms linked to viviparity in insects and beyond.</title>
        <authorList>
            <person name="Fouks B."/>
            <person name="Harrison M.C."/>
            <person name="Mikhailova A.A."/>
            <person name="Marchal E."/>
            <person name="English S."/>
            <person name="Carruthers M."/>
            <person name="Jennings E.C."/>
            <person name="Chiamaka E.L."/>
            <person name="Frigard R.A."/>
            <person name="Pippel M."/>
            <person name="Attardo G.M."/>
            <person name="Benoit J.B."/>
            <person name="Bornberg-Bauer E."/>
            <person name="Tobe S.S."/>
        </authorList>
    </citation>
    <scope>NUCLEOTIDE SEQUENCE</scope>
    <source>
        <strain evidence="8">Stay&amp;Tobe</strain>
    </source>
</reference>
<feature type="transmembrane region" description="Helical" evidence="6">
    <location>
        <begin position="1093"/>
        <end position="1116"/>
    </location>
</feature>
<feature type="transmembrane region" description="Helical" evidence="6">
    <location>
        <begin position="885"/>
        <end position="905"/>
    </location>
</feature>
<feature type="transmembrane region" description="Helical" evidence="6">
    <location>
        <begin position="552"/>
        <end position="574"/>
    </location>
</feature>
<feature type="transmembrane region" description="Helical" evidence="6">
    <location>
        <begin position="586"/>
        <end position="609"/>
    </location>
</feature>
<evidence type="ECO:0000256" key="1">
    <source>
        <dbReference type="ARBA" id="ARBA00004141"/>
    </source>
</evidence>
<dbReference type="EMBL" id="JASPKZ010003064">
    <property type="protein sequence ID" value="KAJ9594186.1"/>
    <property type="molecule type" value="Genomic_DNA"/>
</dbReference>
<feature type="transmembrane region" description="Helical" evidence="6">
    <location>
        <begin position="1039"/>
        <end position="1064"/>
    </location>
</feature>
<gene>
    <name evidence="8" type="ORF">L9F63_014346</name>
</gene>
<dbReference type="Proteomes" id="UP001233999">
    <property type="component" value="Unassembled WGS sequence"/>
</dbReference>
<dbReference type="InterPro" id="IPR020846">
    <property type="entry name" value="MFS_dom"/>
</dbReference>
<proteinExistence type="predicted"/>
<feature type="transmembrane region" description="Helical" evidence="6">
    <location>
        <begin position="7"/>
        <end position="29"/>
    </location>
</feature>
<dbReference type="AlphaFoldDB" id="A0AAD8A7Y3"/>
<evidence type="ECO:0000256" key="4">
    <source>
        <dbReference type="ARBA" id="ARBA00023136"/>
    </source>
</evidence>
<organism evidence="8 9">
    <name type="scientific">Diploptera punctata</name>
    <name type="common">Pacific beetle cockroach</name>
    <dbReference type="NCBI Taxonomy" id="6984"/>
    <lineage>
        <taxon>Eukaryota</taxon>
        <taxon>Metazoa</taxon>
        <taxon>Ecdysozoa</taxon>
        <taxon>Arthropoda</taxon>
        <taxon>Hexapoda</taxon>
        <taxon>Insecta</taxon>
        <taxon>Pterygota</taxon>
        <taxon>Neoptera</taxon>
        <taxon>Polyneoptera</taxon>
        <taxon>Dictyoptera</taxon>
        <taxon>Blattodea</taxon>
        <taxon>Blaberoidea</taxon>
        <taxon>Blaberidae</taxon>
        <taxon>Diplopterinae</taxon>
        <taxon>Diploptera</taxon>
    </lineage>
</organism>
<dbReference type="InterPro" id="IPR005829">
    <property type="entry name" value="Sugar_transporter_CS"/>
</dbReference>
<keyword evidence="2 6" id="KW-0812">Transmembrane</keyword>
<keyword evidence="9" id="KW-1185">Reference proteome</keyword>
<dbReference type="PANTHER" id="PTHR48021:SF39">
    <property type="entry name" value="MAJOR FACILITATOR SUPERFAMILY (MFS) PROFILE DOMAIN-CONTAINING PROTEIN"/>
    <property type="match status" value="1"/>
</dbReference>
<dbReference type="PROSITE" id="PS50850">
    <property type="entry name" value="MFS"/>
    <property type="match status" value="2"/>
</dbReference>
<feature type="transmembrane region" description="Helical" evidence="6">
    <location>
        <begin position="852"/>
        <end position="873"/>
    </location>
</feature>